<dbReference type="Proteomes" id="UP000183028">
    <property type="component" value="Unassembled WGS sequence"/>
</dbReference>
<protein>
    <recommendedName>
        <fullName evidence="7">Bifunctional chorismate mutase/prephenate dehydratase</fullName>
        <ecNumber evidence="6">4.2.1.51</ecNumber>
    </recommendedName>
    <alternativeName>
        <fullName evidence="17">Chorismate mutase-prephenate dehydratase</fullName>
    </alternativeName>
    <alternativeName>
        <fullName evidence="8">Prephenate dehydratase</fullName>
    </alternativeName>
    <alternativeName>
        <fullName evidence="16">p-protein</fullName>
    </alternativeName>
</protein>
<dbReference type="InterPro" id="IPR008242">
    <property type="entry name" value="Chor_mutase/pphenate_deHydtase"/>
</dbReference>
<dbReference type="InterPro" id="IPR002912">
    <property type="entry name" value="ACT_dom"/>
</dbReference>
<dbReference type="SUPFAM" id="SSF53850">
    <property type="entry name" value="Periplasmic binding protein-like II"/>
    <property type="match status" value="1"/>
</dbReference>
<dbReference type="InterPro" id="IPR045865">
    <property type="entry name" value="ACT-like_dom_sf"/>
</dbReference>
<evidence type="ECO:0000256" key="10">
    <source>
        <dbReference type="ARBA" id="ARBA00022605"/>
    </source>
</evidence>
<evidence type="ECO:0000256" key="15">
    <source>
        <dbReference type="ARBA" id="ARBA00023268"/>
    </source>
</evidence>
<evidence type="ECO:0000259" key="21">
    <source>
        <dbReference type="PROSITE" id="PS51171"/>
    </source>
</evidence>
<dbReference type="PANTHER" id="PTHR21022">
    <property type="entry name" value="PREPHENATE DEHYDRATASE P PROTEIN"/>
    <property type="match status" value="1"/>
</dbReference>
<evidence type="ECO:0000256" key="6">
    <source>
        <dbReference type="ARBA" id="ARBA00013147"/>
    </source>
</evidence>
<keyword evidence="9" id="KW-0963">Cytoplasm</keyword>
<evidence type="ECO:0000256" key="8">
    <source>
        <dbReference type="ARBA" id="ARBA00021872"/>
    </source>
</evidence>
<dbReference type="Pfam" id="PF00800">
    <property type="entry name" value="PDT"/>
    <property type="match status" value="1"/>
</dbReference>
<evidence type="ECO:0000256" key="3">
    <source>
        <dbReference type="ARBA" id="ARBA00004496"/>
    </source>
</evidence>
<dbReference type="GO" id="GO:0004664">
    <property type="term" value="F:prephenate dehydratase activity"/>
    <property type="evidence" value="ECO:0007669"/>
    <property type="project" value="UniProtKB-EC"/>
</dbReference>
<dbReference type="PROSITE" id="PS00857">
    <property type="entry name" value="PREPHENATE_DEHYDR_1"/>
    <property type="match status" value="1"/>
</dbReference>
<evidence type="ECO:0000256" key="17">
    <source>
        <dbReference type="ARBA" id="ARBA00031520"/>
    </source>
</evidence>
<feature type="domain" description="ACT" evidence="22">
    <location>
        <begin position="293"/>
        <end position="368"/>
    </location>
</feature>
<feature type="domain" description="Chorismate mutase" evidence="20">
    <location>
        <begin position="1"/>
        <end position="88"/>
    </location>
</feature>
<proteinExistence type="predicted"/>
<dbReference type="GO" id="GO:0005737">
    <property type="term" value="C:cytoplasm"/>
    <property type="evidence" value="ECO:0007669"/>
    <property type="project" value="UniProtKB-SubCell"/>
</dbReference>
<reference evidence="24" key="1">
    <citation type="submission" date="2016-10" db="EMBL/GenBank/DDBJ databases">
        <authorList>
            <person name="Varghese N."/>
        </authorList>
    </citation>
    <scope>NUCLEOTIDE SEQUENCE [LARGE SCALE GENOMIC DNA]</scope>
    <source>
        <strain evidence="24">DSM 20406</strain>
    </source>
</reference>
<gene>
    <name evidence="23" type="ORF">SAMN04487834_105213</name>
</gene>
<feature type="domain" description="Prephenate dehydratase" evidence="21">
    <location>
        <begin position="104"/>
        <end position="281"/>
    </location>
</feature>
<dbReference type="EMBL" id="FNYK01000052">
    <property type="protein sequence ID" value="SEJ07313.1"/>
    <property type="molecule type" value="Genomic_DNA"/>
</dbReference>
<dbReference type="InterPro" id="IPR011279">
    <property type="entry name" value="Chorismate_mutase_GmP"/>
</dbReference>
<dbReference type="UniPathway" id="UPA00120">
    <property type="reaction ID" value="UER00203"/>
</dbReference>
<dbReference type="GO" id="GO:0009094">
    <property type="term" value="P:L-phenylalanine biosynthetic process"/>
    <property type="evidence" value="ECO:0007669"/>
    <property type="project" value="UniProtKB-UniPathway"/>
</dbReference>
<keyword evidence="24" id="KW-1185">Reference proteome</keyword>
<evidence type="ECO:0000256" key="2">
    <source>
        <dbReference type="ARBA" id="ARBA00002364"/>
    </source>
</evidence>
<dbReference type="InterPro" id="IPR036263">
    <property type="entry name" value="Chorismate_II_sf"/>
</dbReference>
<dbReference type="PROSITE" id="PS51671">
    <property type="entry name" value="ACT"/>
    <property type="match status" value="1"/>
</dbReference>
<dbReference type="SUPFAM" id="SSF48600">
    <property type="entry name" value="Chorismate mutase II"/>
    <property type="match status" value="1"/>
</dbReference>
<evidence type="ECO:0000256" key="19">
    <source>
        <dbReference type="PIRSR" id="PIRSR001500-2"/>
    </source>
</evidence>
<evidence type="ECO:0000259" key="22">
    <source>
        <dbReference type="PROSITE" id="PS51671"/>
    </source>
</evidence>
<evidence type="ECO:0000256" key="9">
    <source>
        <dbReference type="ARBA" id="ARBA00022490"/>
    </source>
</evidence>
<dbReference type="Pfam" id="PF01842">
    <property type="entry name" value="ACT"/>
    <property type="match status" value="1"/>
</dbReference>
<dbReference type="InterPro" id="IPR002701">
    <property type="entry name" value="CM_II_prokaryot"/>
</dbReference>
<dbReference type="InterPro" id="IPR036979">
    <property type="entry name" value="CM_dom_sf"/>
</dbReference>
<dbReference type="RefSeq" id="WP_074732528.1">
    <property type="nucleotide sequence ID" value="NZ_CACVPP010000018.1"/>
</dbReference>
<sequence length="374" mass="42845">MKDLKTCRDEIDAIDQKLIALFEERMHISKDVVKYKMAHNMEIFQSDRETEVIEKNLKRVHDKNLAPYVRNFVLQNMNLSKRYQTTFLPGEIIDLKPAKEDNLIVGYQGVPGSFSYEAMENYFGDRVAFKVNYPHFEDVFKALKANEIDYGILPLENSTTGAINDNYDFINDYGFYIVGELSLSVSQNLLGVPGSTIDDIQTVYSHSQGLLQTSQFLAKHHIAKEPYPNTAMAASYVSHLNNKHIGAIASKKAAELYGLDVLASDIHNDKSNHTRFIVIGHNLESSKQASRISTVFTLRHEVGALYEVLQIIKDHQINMVRIESRPIQSSPWEYYFYLDFDGNLHDPNVVRTIDELRACTYTFRLIGNYERKIA</sequence>
<dbReference type="STRING" id="322505.SAMN04487836_10736"/>
<evidence type="ECO:0000256" key="14">
    <source>
        <dbReference type="ARBA" id="ARBA00023239"/>
    </source>
</evidence>
<evidence type="ECO:0000256" key="16">
    <source>
        <dbReference type="ARBA" id="ARBA00031175"/>
    </source>
</evidence>
<evidence type="ECO:0000256" key="5">
    <source>
        <dbReference type="ARBA" id="ARBA00004817"/>
    </source>
</evidence>
<evidence type="ECO:0000256" key="13">
    <source>
        <dbReference type="ARBA" id="ARBA00023235"/>
    </source>
</evidence>
<keyword evidence="13" id="KW-0413">Isomerase</keyword>
<organism evidence="23 24">
    <name type="scientific">Sharpea azabuensis</name>
    <dbReference type="NCBI Taxonomy" id="322505"/>
    <lineage>
        <taxon>Bacteria</taxon>
        <taxon>Bacillati</taxon>
        <taxon>Bacillota</taxon>
        <taxon>Erysipelotrichia</taxon>
        <taxon>Erysipelotrichales</taxon>
        <taxon>Coprobacillaceae</taxon>
        <taxon>Sharpea</taxon>
    </lineage>
</organism>
<dbReference type="GO" id="GO:0004106">
    <property type="term" value="F:chorismate mutase activity"/>
    <property type="evidence" value="ECO:0007669"/>
    <property type="project" value="UniProtKB-EC"/>
</dbReference>
<dbReference type="Gene3D" id="3.40.190.10">
    <property type="entry name" value="Periplasmic binding protein-like II"/>
    <property type="match status" value="2"/>
</dbReference>
<dbReference type="Gene3D" id="1.20.59.10">
    <property type="entry name" value="Chorismate mutase"/>
    <property type="match status" value="1"/>
</dbReference>
<evidence type="ECO:0000256" key="12">
    <source>
        <dbReference type="ARBA" id="ARBA00023222"/>
    </source>
</evidence>
<name>A0A1H6VRQ0_9FIRM</name>
<dbReference type="InterPro" id="IPR018528">
    <property type="entry name" value="Preph_deHydtase_CS"/>
</dbReference>
<evidence type="ECO:0000259" key="20">
    <source>
        <dbReference type="PROSITE" id="PS51168"/>
    </source>
</evidence>
<dbReference type="SMART" id="SM00830">
    <property type="entry name" value="CM_2"/>
    <property type="match status" value="1"/>
</dbReference>
<dbReference type="CDD" id="cd04905">
    <property type="entry name" value="ACT_CM-PDT"/>
    <property type="match status" value="1"/>
</dbReference>
<dbReference type="PROSITE" id="PS51171">
    <property type="entry name" value="PREPHENATE_DEHYDR_3"/>
    <property type="match status" value="1"/>
</dbReference>
<dbReference type="Pfam" id="PF01817">
    <property type="entry name" value="CM_2"/>
    <property type="match status" value="1"/>
</dbReference>
<keyword evidence="10" id="KW-0028">Amino-acid biosynthesis</keyword>
<dbReference type="GO" id="GO:0046417">
    <property type="term" value="P:chorismate metabolic process"/>
    <property type="evidence" value="ECO:0007669"/>
    <property type="project" value="InterPro"/>
</dbReference>
<dbReference type="AlphaFoldDB" id="A0A1H6VRQ0"/>
<comment type="catalytic activity">
    <reaction evidence="18">
        <text>prephenate + H(+) = 3-phenylpyruvate + CO2 + H2O</text>
        <dbReference type="Rhea" id="RHEA:21648"/>
        <dbReference type="ChEBI" id="CHEBI:15377"/>
        <dbReference type="ChEBI" id="CHEBI:15378"/>
        <dbReference type="ChEBI" id="CHEBI:16526"/>
        <dbReference type="ChEBI" id="CHEBI:18005"/>
        <dbReference type="ChEBI" id="CHEBI:29934"/>
        <dbReference type="EC" id="4.2.1.51"/>
    </reaction>
</comment>
<dbReference type="PANTHER" id="PTHR21022:SF19">
    <property type="entry name" value="PREPHENATE DEHYDRATASE-RELATED"/>
    <property type="match status" value="1"/>
</dbReference>
<keyword evidence="12" id="KW-0584">Phenylalanine biosynthesis</keyword>
<evidence type="ECO:0000256" key="4">
    <source>
        <dbReference type="ARBA" id="ARBA00004741"/>
    </source>
</evidence>
<evidence type="ECO:0000256" key="7">
    <source>
        <dbReference type="ARBA" id="ARBA00014401"/>
    </source>
</evidence>
<keyword evidence="11" id="KW-0057">Aromatic amino acid biosynthesis</keyword>
<dbReference type="SUPFAM" id="SSF55021">
    <property type="entry name" value="ACT-like"/>
    <property type="match status" value="1"/>
</dbReference>
<dbReference type="InterPro" id="IPR001086">
    <property type="entry name" value="Preph_deHydtase"/>
</dbReference>
<evidence type="ECO:0000256" key="1">
    <source>
        <dbReference type="ARBA" id="ARBA00000824"/>
    </source>
</evidence>
<accession>A0A1H6VRQ0</accession>
<evidence type="ECO:0000313" key="24">
    <source>
        <dbReference type="Proteomes" id="UP000183028"/>
    </source>
</evidence>
<dbReference type="PIRSF" id="PIRSF001500">
    <property type="entry name" value="Chor_mut_pdt_Ppr"/>
    <property type="match status" value="1"/>
</dbReference>
<dbReference type="eggNOG" id="COG0077">
    <property type="taxonomic scope" value="Bacteria"/>
</dbReference>
<evidence type="ECO:0000256" key="11">
    <source>
        <dbReference type="ARBA" id="ARBA00023141"/>
    </source>
</evidence>
<keyword evidence="14" id="KW-0456">Lyase</keyword>
<keyword evidence="15" id="KW-0511">Multifunctional enzyme</keyword>
<comment type="pathway">
    <text evidence="5">Metabolic intermediate biosynthesis; prephenate biosynthesis; prephenate from chorismate: step 1/1.</text>
</comment>
<evidence type="ECO:0000313" key="23">
    <source>
        <dbReference type="EMBL" id="SEJ07313.1"/>
    </source>
</evidence>
<evidence type="ECO:0000256" key="18">
    <source>
        <dbReference type="ARBA" id="ARBA00047848"/>
    </source>
</evidence>
<dbReference type="PROSITE" id="PS51168">
    <property type="entry name" value="CHORISMATE_MUT_2"/>
    <property type="match status" value="1"/>
</dbReference>
<comment type="catalytic activity">
    <reaction evidence="1">
        <text>chorismate = prephenate</text>
        <dbReference type="Rhea" id="RHEA:13897"/>
        <dbReference type="ChEBI" id="CHEBI:29748"/>
        <dbReference type="ChEBI" id="CHEBI:29934"/>
        <dbReference type="EC" id="5.4.99.5"/>
    </reaction>
</comment>
<feature type="site" description="Essential for prephenate dehydratase activity" evidence="19">
    <location>
        <position position="274"/>
    </location>
</feature>
<dbReference type="Gene3D" id="3.30.70.260">
    <property type="match status" value="1"/>
</dbReference>
<dbReference type="OrthoDB" id="2320414at2"/>
<dbReference type="NCBIfam" id="TIGR01805">
    <property type="entry name" value="CM_mono_grmpos"/>
    <property type="match status" value="1"/>
</dbReference>
<dbReference type="UniPathway" id="UPA00121">
    <property type="reaction ID" value="UER00345"/>
</dbReference>
<comment type="pathway">
    <text evidence="4">Amino-acid biosynthesis; L-phenylalanine biosynthesis; phenylpyruvate from prephenate: step 1/1.</text>
</comment>
<comment type="subcellular location">
    <subcellularLocation>
        <location evidence="3">Cytoplasm</location>
    </subcellularLocation>
</comment>
<dbReference type="CDD" id="cd13631">
    <property type="entry name" value="PBP2_Ct-PDT_like"/>
    <property type="match status" value="1"/>
</dbReference>
<dbReference type="EC" id="4.2.1.51" evidence="6"/>
<comment type="function">
    <text evidence="2">Catalyzes the Claisen rearrangement of chorismate to prephenate and the decarboxylation/dehydration of prephenate to phenylpyruvate.</text>
</comment>